<keyword evidence="2" id="KW-1185">Reference proteome</keyword>
<evidence type="ECO:0000313" key="1">
    <source>
        <dbReference type="EMBL" id="PJJ79552.1"/>
    </source>
</evidence>
<dbReference type="AlphaFoldDB" id="A0A2H9VMJ6"/>
<gene>
    <name evidence="1" type="ORF">CLV57_2686</name>
</gene>
<name>A0A2H9VMJ6_9SPHI</name>
<evidence type="ECO:0000313" key="2">
    <source>
        <dbReference type="Proteomes" id="UP000242687"/>
    </source>
</evidence>
<reference evidence="1 2" key="1">
    <citation type="submission" date="2017-11" db="EMBL/GenBank/DDBJ databases">
        <title>Genomic Encyclopedia of Archaeal and Bacterial Type Strains, Phase II (KMG-II): From Individual Species to Whole Genera.</title>
        <authorList>
            <person name="Goeker M."/>
        </authorList>
    </citation>
    <scope>NUCLEOTIDE SEQUENCE [LARGE SCALE GENOMIC DNA]</scope>
    <source>
        <strain evidence="1 2">DSM 28175</strain>
    </source>
</reference>
<dbReference type="Proteomes" id="UP000242687">
    <property type="component" value="Unassembled WGS sequence"/>
</dbReference>
<accession>A0A2H9VMJ6</accession>
<dbReference type="EMBL" id="PGFJ01000002">
    <property type="protein sequence ID" value="PJJ79552.1"/>
    <property type="molecule type" value="Genomic_DNA"/>
</dbReference>
<sequence length="53" mass="5897">MVTVGEHKKVLVIDNDNNILVVINHALAKLFDTYQVINCINFLTSAKQPANLC</sequence>
<protein>
    <submittedName>
        <fullName evidence="1">Uncharacterized protein</fullName>
    </submittedName>
</protein>
<organism evidence="1 2">
    <name type="scientific">Mucilaginibacter auburnensis</name>
    <dbReference type="NCBI Taxonomy" id="1457233"/>
    <lineage>
        <taxon>Bacteria</taxon>
        <taxon>Pseudomonadati</taxon>
        <taxon>Bacteroidota</taxon>
        <taxon>Sphingobacteriia</taxon>
        <taxon>Sphingobacteriales</taxon>
        <taxon>Sphingobacteriaceae</taxon>
        <taxon>Mucilaginibacter</taxon>
    </lineage>
</organism>
<proteinExistence type="predicted"/>
<comment type="caution">
    <text evidence="1">The sequence shown here is derived from an EMBL/GenBank/DDBJ whole genome shotgun (WGS) entry which is preliminary data.</text>
</comment>